<dbReference type="Proteomes" id="UP000679691">
    <property type="component" value="Unassembled WGS sequence"/>
</dbReference>
<accession>A0A8T4H7V4</accession>
<dbReference type="AlphaFoldDB" id="A0A8T4H7V4"/>
<dbReference type="EMBL" id="JAGKSB010000004">
    <property type="protein sequence ID" value="MBP3942949.1"/>
    <property type="molecule type" value="Genomic_DNA"/>
</dbReference>
<dbReference type="RefSeq" id="WP_353546436.1">
    <property type="nucleotide sequence ID" value="NZ_JAGKSB010000004.1"/>
</dbReference>
<gene>
    <name evidence="1" type="ORF">J5U18_05110</name>
</gene>
<evidence type="ECO:0000313" key="2">
    <source>
        <dbReference type="Proteomes" id="UP000679691"/>
    </source>
</evidence>
<proteinExistence type="predicted"/>
<evidence type="ECO:0000313" key="1">
    <source>
        <dbReference type="EMBL" id="MBP3942949.1"/>
    </source>
</evidence>
<protein>
    <submittedName>
        <fullName evidence="1">Uncharacterized protein</fullName>
    </submittedName>
</protein>
<keyword evidence="2" id="KW-1185">Reference proteome</keyword>
<organism evidence="1 2">
    <name type="scientific">Rhinopithecimicrobium faecis</name>
    <dbReference type="NCBI Taxonomy" id="2820698"/>
    <lineage>
        <taxon>Bacteria</taxon>
        <taxon>Pseudomonadati</taxon>
        <taxon>Bacteroidota</taxon>
        <taxon>Sphingobacteriia</taxon>
        <taxon>Sphingobacteriales</taxon>
        <taxon>Sphingobacteriaceae</taxon>
        <taxon>Rhinopithecimicrobium</taxon>
    </lineage>
</organism>
<comment type="caution">
    <text evidence="1">The sequence shown here is derived from an EMBL/GenBank/DDBJ whole genome shotgun (WGS) entry which is preliminary data.</text>
</comment>
<reference evidence="1" key="1">
    <citation type="submission" date="2021-03" db="EMBL/GenBank/DDBJ databases">
        <authorList>
            <person name="Lu T."/>
            <person name="Wang Q."/>
            <person name="Han X."/>
        </authorList>
    </citation>
    <scope>NUCLEOTIDE SEQUENCE</scope>
    <source>
        <strain evidence="1">WQ 2009</strain>
    </source>
</reference>
<name>A0A8T4H7V4_9SPHI</name>
<sequence length="115" mass="13387">MNTIYIKFPCSLSELEQIQRNPESLLNFLAMEPLKADIFDALKDKDGAPTVSNMKISQYNFDFLIGTFRLNFQVDRQFCCADTSACATDYIDFKYHYHGEQFFAKGEFLNWVLDN</sequence>